<gene>
    <name evidence="1" type="ORF">HHL14_28250</name>
</gene>
<keyword evidence="2" id="KW-1185">Reference proteome</keyword>
<accession>A0A7Y0A1C9</accession>
<dbReference type="RefSeq" id="WP_169500894.1">
    <property type="nucleotide sequence ID" value="NZ_JABBFZ010000024.1"/>
</dbReference>
<dbReference type="AlphaFoldDB" id="A0A7Y0A1C9"/>
<dbReference type="EMBL" id="JABBFZ010000024">
    <property type="protein sequence ID" value="NML34707.1"/>
    <property type="molecule type" value="Genomic_DNA"/>
</dbReference>
<dbReference type="Proteomes" id="UP000583127">
    <property type="component" value="Unassembled WGS sequence"/>
</dbReference>
<name>A0A7Y0A1C9_9BURK</name>
<comment type="caution">
    <text evidence="1">The sequence shown here is derived from an EMBL/GenBank/DDBJ whole genome shotgun (WGS) entry which is preliminary data.</text>
</comment>
<sequence>MTGTLELLPFEIVAGSSHEVAQKLDDACEWLRSLGIFLPGNRFASYANTIGKYLESNKTPDEEKALHELVHALREAGDLIRIKAALRDTDSEDFLAQLKKAAGGQAYQWNVANDPSRDFVFELSVAARFLHAGCHVDLTGIADLVAHFENRKIYVECKRVKSKEKLLTRTREACKQLDRRLQADGSSRSKGLAAIKVTDALNPAGELQIGPRVDDFQAICNESLSRFIKDNNAFLTSQFAKGQWGILFENSVCGIGSEARHPDDWPFTFCRGATLVYASKAKAQIEEMRRLGERLCDNSFLQ</sequence>
<organism evidence="1 2">
    <name type="scientific">Paraburkholderia antibiotica</name>
    <dbReference type="NCBI Taxonomy" id="2728839"/>
    <lineage>
        <taxon>Bacteria</taxon>
        <taxon>Pseudomonadati</taxon>
        <taxon>Pseudomonadota</taxon>
        <taxon>Betaproteobacteria</taxon>
        <taxon>Burkholderiales</taxon>
        <taxon>Burkholderiaceae</taxon>
        <taxon>Paraburkholderia</taxon>
    </lineage>
</organism>
<proteinExistence type="predicted"/>
<evidence type="ECO:0000313" key="1">
    <source>
        <dbReference type="EMBL" id="NML34707.1"/>
    </source>
</evidence>
<evidence type="ECO:0000313" key="2">
    <source>
        <dbReference type="Proteomes" id="UP000583127"/>
    </source>
</evidence>
<protein>
    <submittedName>
        <fullName evidence="1">Uncharacterized protein</fullName>
    </submittedName>
</protein>
<reference evidence="1 2" key="1">
    <citation type="submission" date="2020-04" db="EMBL/GenBank/DDBJ databases">
        <title>Paraburkholderia sp. G-4-1-8 isolated from soil.</title>
        <authorList>
            <person name="Dahal R.H."/>
        </authorList>
    </citation>
    <scope>NUCLEOTIDE SEQUENCE [LARGE SCALE GENOMIC DNA]</scope>
    <source>
        <strain evidence="1 2">G-4-1-8</strain>
    </source>
</reference>